<dbReference type="PANTHER" id="PTHR45436:SF5">
    <property type="entry name" value="SENSOR HISTIDINE KINASE TRCS"/>
    <property type="match status" value="1"/>
</dbReference>
<evidence type="ECO:0000256" key="1">
    <source>
        <dbReference type="ARBA" id="ARBA00000085"/>
    </source>
</evidence>
<dbReference type="CDD" id="cd06225">
    <property type="entry name" value="HAMP"/>
    <property type="match status" value="1"/>
</dbReference>
<keyword evidence="5 14" id="KW-0808">Transferase</keyword>
<feature type="domain" description="HAMP" evidence="13">
    <location>
        <begin position="102"/>
        <end position="155"/>
    </location>
</feature>
<sequence length="375" mass="42338">MKKPLSLKMRFALILGLMILATGIASYFLQKHAINQELNLLQEKIMDQIQGGQLKDMGQTLIIVPEVKELFQGAQEKVQIQAILSTLAVVVLGSLATYFLARRSLKPLERLIDHMKDREMKNLSKPLPSQGLPGEIADLTQSYNHLLKRLDGVFQQQRQFSAAAAHELRTPLSVLQTRLDVFNKLENHQEKDYEEMLSDIQDQVQRMTQLVDHLLTLMDTESLEKNDLVDLYDLFDEVFCDLTPLAEKREVGLELQGSHIQVYASDLLLYRALYNLVENAIKYNKPGGSVLVQVKEVKDQVLVSVKDTGIGLAPESIQEIFTPFYRVDPSRSRKLGGAGLGLSLVKHILDLHQATISIDSQLGSYTEFTIWLGKK</sequence>
<dbReference type="InterPro" id="IPR005467">
    <property type="entry name" value="His_kinase_dom"/>
</dbReference>
<comment type="subcellular location">
    <subcellularLocation>
        <location evidence="2">Membrane</location>
    </subcellularLocation>
</comment>
<keyword evidence="10 11" id="KW-0472">Membrane</keyword>
<keyword evidence="6 11" id="KW-0812">Transmembrane</keyword>
<evidence type="ECO:0000256" key="9">
    <source>
        <dbReference type="ARBA" id="ARBA00023012"/>
    </source>
</evidence>
<comment type="caution">
    <text evidence="14">The sequence shown here is derived from an EMBL/GenBank/DDBJ whole genome shotgun (WGS) entry which is preliminary data.</text>
</comment>
<evidence type="ECO:0000256" key="4">
    <source>
        <dbReference type="ARBA" id="ARBA00022553"/>
    </source>
</evidence>
<evidence type="ECO:0000256" key="6">
    <source>
        <dbReference type="ARBA" id="ARBA00022692"/>
    </source>
</evidence>
<evidence type="ECO:0000313" key="15">
    <source>
        <dbReference type="Proteomes" id="UP000377798"/>
    </source>
</evidence>
<dbReference type="RefSeq" id="WP_131749836.1">
    <property type="nucleotide sequence ID" value="NZ_CAACYI010000001.1"/>
</dbReference>
<dbReference type="CDD" id="cd00082">
    <property type="entry name" value="HisKA"/>
    <property type="match status" value="1"/>
</dbReference>
<dbReference type="Gene3D" id="6.10.340.10">
    <property type="match status" value="1"/>
</dbReference>
<dbReference type="Proteomes" id="UP000377798">
    <property type="component" value="Unassembled WGS sequence"/>
</dbReference>
<dbReference type="FunFam" id="1.10.287.130:FF:000001">
    <property type="entry name" value="Two-component sensor histidine kinase"/>
    <property type="match status" value="1"/>
</dbReference>
<accession>A0A8H2M679</accession>
<gene>
    <name evidence="14" type="primary">cusS</name>
    <name evidence="14" type="ORF">NCTC13150_01839</name>
</gene>
<dbReference type="CDD" id="cd00075">
    <property type="entry name" value="HATPase"/>
    <property type="match status" value="1"/>
</dbReference>
<dbReference type="InterPro" id="IPR003594">
    <property type="entry name" value="HATPase_dom"/>
</dbReference>
<dbReference type="GO" id="GO:0000155">
    <property type="term" value="F:phosphorelay sensor kinase activity"/>
    <property type="evidence" value="ECO:0007669"/>
    <property type="project" value="InterPro"/>
</dbReference>
<dbReference type="PROSITE" id="PS50109">
    <property type="entry name" value="HIS_KIN"/>
    <property type="match status" value="1"/>
</dbReference>
<feature type="transmembrane region" description="Helical" evidence="11">
    <location>
        <begin position="80"/>
        <end position="101"/>
    </location>
</feature>
<organism evidence="14 15">
    <name type="scientific">Urinicoccus massiliensis</name>
    <dbReference type="NCBI Taxonomy" id="1723382"/>
    <lineage>
        <taxon>Bacteria</taxon>
        <taxon>Bacillati</taxon>
        <taxon>Bacillota</taxon>
        <taxon>Tissierellia</taxon>
        <taxon>Tissierellales</taxon>
        <taxon>Peptoniphilaceae</taxon>
        <taxon>Urinicoccus</taxon>
    </lineage>
</organism>
<dbReference type="SUPFAM" id="SSF55874">
    <property type="entry name" value="ATPase domain of HSP90 chaperone/DNA topoisomerase II/histidine kinase"/>
    <property type="match status" value="1"/>
</dbReference>
<dbReference type="FunFam" id="3.30.565.10:FF:000006">
    <property type="entry name" value="Sensor histidine kinase WalK"/>
    <property type="match status" value="1"/>
</dbReference>
<dbReference type="InterPro" id="IPR050428">
    <property type="entry name" value="TCS_sensor_his_kinase"/>
</dbReference>
<keyword evidence="15" id="KW-1185">Reference proteome</keyword>
<dbReference type="Gene3D" id="3.30.565.10">
    <property type="entry name" value="Histidine kinase-like ATPase, C-terminal domain"/>
    <property type="match status" value="1"/>
</dbReference>
<dbReference type="PANTHER" id="PTHR45436">
    <property type="entry name" value="SENSOR HISTIDINE KINASE YKOH"/>
    <property type="match status" value="1"/>
</dbReference>
<dbReference type="SMART" id="SM00304">
    <property type="entry name" value="HAMP"/>
    <property type="match status" value="1"/>
</dbReference>
<keyword evidence="8 11" id="KW-1133">Transmembrane helix</keyword>
<evidence type="ECO:0000256" key="8">
    <source>
        <dbReference type="ARBA" id="ARBA00022989"/>
    </source>
</evidence>
<comment type="catalytic activity">
    <reaction evidence="1">
        <text>ATP + protein L-histidine = ADP + protein N-phospho-L-histidine.</text>
        <dbReference type="EC" id="2.7.13.3"/>
    </reaction>
</comment>
<keyword evidence="9" id="KW-0902">Two-component regulatory system</keyword>
<dbReference type="SMART" id="SM00388">
    <property type="entry name" value="HisKA"/>
    <property type="match status" value="1"/>
</dbReference>
<evidence type="ECO:0000256" key="2">
    <source>
        <dbReference type="ARBA" id="ARBA00004370"/>
    </source>
</evidence>
<evidence type="ECO:0000256" key="3">
    <source>
        <dbReference type="ARBA" id="ARBA00012438"/>
    </source>
</evidence>
<evidence type="ECO:0000256" key="10">
    <source>
        <dbReference type="ARBA" id="ARBA00023136"/>
    </source>
</evidence>
<evidence type="ECO:0000259" key="13">
    <source>
        <dbReference type="PROSITE" id="PS50885"/>
    </source>
</evidence>
<evidence type="ECO:0000259" key="12">
    <source>
        <dbReference type="PROSITE" id="PS50109"/>
    </source>
</evidence>
<feature type="transmembrane region" description="Helical" evidence="11">
    <location>
        <begin position="12"/>
        <end position="29"/>
    </location>
</feature>
<dbReference type="AlphaFoldDB" id="A0A8H2M679"/>
<dbReference type="SUPFAM" id="SSF47384">
    <property type="entry name" value="Homodimeric domain of signal transducing histidine kinase"/>
    <property type="match status" value="1"/>
</dbReference>
<evidence type="ECO:0000256" key="5">
    <source>
        <dbReference type="ARBA" id="ARBA00022679"/>
    </source>
</evidence>
<dbReference type="InterPro" id="IPR004358">
    <property type="entry name" value="Sig_transdc_His_kin-like_C"/>
</dbReference>
<dbReference type="InterPro" id="IPR003660">
    <property type="entry name" value="HAMP_dom"/>
</dbReference>
<dbReference type="Gene3D" id="1.10.287.130">
    <property type="match status" value="1"/>
</dbReference>
<dbReference type="EMBL" id="CAACYI010000001">
    <property type="protein sequence ID" value="VFB17252.1"/>
    <property type="molecule type" value="Genomic_DNA"/>
</dbReference>
<dbReference type="InterPro" id="IPR036097">
    <property type="entry name" value="HisK_dim/P_sf"/>
</dbReference>
<dbReference type="Pfam" id="PF02518">
    <property type="entry name" value="HATPase_c"/>
    <property type="match status" value="1"/>
</dbReference>
<dbReference type="GO" id="GO:0005886">
    <property type="term" value="C:plasma membrane"/>
    <property type="evidence" value="ECO:0007669"/>
    <property type="project" value="TreeGrafter"/>
</dbReference>
<name>A0A8H2M679_9FIRM</name>
<reference evidence="14 15" key="1">
    <citation type="submission" date="2019-02" db="EMBL/GenBank/DDBJ databases">
        <authorList>
            <consortium name="Pathogen Informatics"/>
        </authorList>
    </citation>
    <scope>NUCLEOTIDE SEQUENCE [LARGE SCALE GENOMIC DNA]</scope>
    <source>
        <strain evidence="14 15">3012STDY7089603</strain>
    </source>
</reference>
<keyword evidence="7 14" id="KW-0418">Kinase</keyword>
<dbReference type="PRINTS" id="PR00344">
    <property type="entry name" value="BCTRLSENSOR"/>
</dbReference>
<dbReference type="PROSITE" id="PS50885">
    <property type="entry name" value="HAMP"/>
    <property type="match status" value="1"/>
</dbReference>
<evidence type="ECO:0000313" key="14">
    <source>
        <dbReference type="EMBL" id="VFB17252.1"/>
    </source>
</evidence>
<protein>
    <recommendedName>
        <fullName evidence="3">histidine kinase</fullName>
        <ecNumber evidence="3">2.7.13.3</ecNumber>
    </recommendedName>
</protein>
<dbReference type="Pfam" id="PF00512">
    <property type="entry name" value="HisKA"/>
    <property type="match status" value="1"/>
</dbReference>
<keyword evidence="4" id="KW-0597">Phosphoprotein</keyword>
<dbReference type="EC" id="2.7.13.3" evidence="3"/>
<feature type="domain" description="Histidine kinase" evidence="12">
    <location>
        <begin position="163"/>
        <end position="375"/>
    </location>
</feature>
<evidence type="ECO:0000256" key="11">
    <source>
        <dbReference type="SAM" id="Phobius"/>
    </source>
</evidence>
<evidence type="ECO:0000256" key="7">
    <source>
        <dbReference type="ARBA" id="ARBA00022777"/>
    </source>
</evidence>
<dbReference type="InterPro" id="IPR003661">
    <property type="entry name" value="HisK_dim/P_dom"/>
</dbReference>
<dbReference type="InterPro" id="IPR036890">
    <property type="entry name" value="HATPase_C_sf"/>
</dbReference>
<dbReference type="Pfam" id="PF00672">
    <property type="entry name" value="HAMP"/>
    <property type="match status" value="1"/>
</dbReference>
<proteinExistence type="predicted"/>
<dbReference type="SMART" id="SM00387">
    <property type="entry name" value="HATPase_c"/>
    <property type="match status" value="1"/>
</dbReference>